<dbReference type="AlphaFoldDB" id="A0A7J0EVK5"/>
<reference evidence="2 3" key="1">
    <citation type="submission" date="2019-07" db="EMBL/GenBank/DDBJ databases">
        <title>De Novo Assembly of kiwifruit Actinidia rufa.</title>
        <authorList>
            <person name="Sugita-Konishi S."/>
            <person name="Sato K."/>
            <person name="Mori E."/>
            <person name="Abe Y."/>
            <person name="Kisaki G."/>
            <person name="Hamano K."/>
            <person name="Suezawa K."/>
            <person name="Otani M."/>
            <person name="Fukuda T."/>
            <person name="Manabe T."/>
            <person name="Gomi K."/>
            <person name="Tabuchi M."/>
            <person name="Akimitsu K."/>
            <person name="Kataoka I."/>
        </authorList>
    </citation>
    <scope>NUCLEOTIDE SEQUENCE [LARGE SCALE GENOMIC DNA]</scope>
    <source>
        <strain evidence="3">cv. Fuchu</strain>
    </source>
</reference>
<evidence type="ECO:0000256" key="1">
    <source>
        <dbReference type="SAM" id="MobiDB-lite"/>
    </source>
</evidence>
<dbReference type="PANTHER" id="PTHR36769">
    <property type="entry name" value="2,3-BISPHOSPHOGLYCERATE-DEPENDENT PHOSPHOGLYCERATE MUTASE"/>
    <property type="match status" value="1"/>
</dbReference>
<comment type="caution">
    <text evidence="2">The sequence shown here is derived from an EMBL/GenBank/DDBJ whole genome shotgun (WGS) entry which is preliminary data.</text>
</comment>
<protein>
    <submittedName>
        <fullName evidence="2">Uncharacterized protein</fullName>
    </submittedName>
</protein>
<feature type="region of interest" description="Disordered" evidence="1">
    <location>
        <begin position="1"/>
        <end position="49"/>
    </location>
</feature>
<proteinExistence type="predicted"/>
<accession>A0A7J0EVK5</accession>
<feature type="compositionally biased region" description="Basic and acidic residues" evidence="1">
    <location>
        <begin position="40"/>
        <end position="49"/>
    </location>
</feature>
<name>A0A7J0EVK5_9ERIC</name>
<dbReference type="PANTHER" id="PTHR36769:SF1">
    <property type="entry name" value="2,3-BISPHOSPHOGLYCERATE-DEPENDENT PHOSPHOGLYCERATE MUTASE"/>
    <property type="match status" value="1"/>
</dbReference>
<evidence type="ECO:0000313" key="3">
    <source>
        <dbReference type="Proteomes" id="UP000585474"/>
    </source>
</evidence>
<keyword evidence="3" id="KW-1185">Reference proteome</keyword>
<dbReference type="Proteomes" id="UP000585474">
    <property type="component" value="Unassembled WGS sequence"/>
</dbReference>
<dbReference type="EMBL" id="BJWL01000007">
    <property type="protein sequence ID" value="GFY90485.1"/>
    <property type="molecule type" value="Genomic_DNA"/>
</dbReference>
<feature type="compositionally biased region" description="Basic residues" evidence="1">
    <location>
        <begin position="11"/>
        <end position="36"/>
    </location>
</feature>
<organism evidence="2 3">
    <name type="scientific">Actinidia rufa</name>
    <dbReference type="NCBI Taxonomy" id="165716"/>
    <lineage>
        <taxon>Eukaryota</taxon>
        <taxon>Viridiplantae</taxon>
        <taxon>Streptophyta</taxon>
        <taxon>Embryophyta</taxon>
        <taxon>Tracheophyta</taxon>
        <taxon>Spermatophyta</taxon>
        <taxon>Magnoliopsida</taxon>
        <taxon>eudicotyledons</taxon>
        <taxon>Gunneridae</taxon>
        <taxon>Pentapetalae</taxon>
        <taxon>asterids</taxon>
        <taxon>Ericales</taxon>
        <taxon>Actinidiaceae</taxon>
        <taxon>Actinidia</taxon>
    </lineage>
</organism>
<gene>
    <name evidence="2" type="ORF">Acr_07g0006820</name>
</gene>
<dbReference type="OrthoDB" id="511222at2759"/>
<evidence type="ECO:0000313" key="2">
    <source>
        <dbReference type="EMBL" id="GFY90485.1"/>
    </source>
</evidence>
<sequence>MTQKANLFKGQQKKKSIPPSRHGKIPHNRKGKRLVKPSKVTKEMDADRV</sequence>